<dbReference type="RefSeq" id="WP_132114636.1">
    <property type="nucleotide sequence ID" value="NZ_SMJU01000002.1"/>
</dbReference>
<evidence type="ECO:0000313" key="1">
    <source>
        <dbReference type="EMBL" id="TDB68047.1"/>
    </source>
</evidence>
<sequence length="199" mass="22699">MIPEIAKTILSLRDADLKLRNELIQKGQLSDGYNPKMAELHNRNAAKLEEIIEEIGYPTADKVGEEASEAAWLVIQHAIGQPDFMKKCHNLLESAIESKQANARQLAYLTDRIAVLEGNPQLYGTQFDWNESGELVPNDYDDLSLVNQRRQAIGLNTLEEQTELLQKQVKIENQSPPADYKKRRQEMNAWRKAVGWVEE</sequence>
<reference evidence="1 2" key="1">
    <citation type="submission" date="2019-02" db="EMBL/GenBank/DDBJ databases">
        <title>Arundinibacter roseus gen. nov., sp. nov., a new member of the family Cytophagaceae.</title>
        <authorList>
            <person name="Szuroczki S."/>
            <person name="Khayer B."/>
            <person name="Sproer C."/>
            <person name="Toumi M."/>
            <person name="Szabo A."/>
            <person name="Felfoldi T."/>
            <person name="Schumann P."/>
            <person name="Toth E."/>
        </authorList>
    </citation>
    <scope>NUCLEOTIDE SEQUENCE [LARGE SCALE GENOMIC DNA]</scope>
    <source>
        <strain evidence="1 2">DMA-k-7a</strain>
    </source>
</reference>
<comment type="caution">
    <text evidence="1">The sequence shown here is derived from an EMBL/GenBank/DDBJ whole genome shotgun (WGS) entry which is preliminary data.</text>
</comment>
<accession>A0A4R4KIL4</accession>
<dbReference type="EMBL" id="SMJU01000002">
    <property type="protein sequence ID" value="TDB68047.1"/>
    <property type="molecule type" value="Genomic_DNA"/>
</dbReference>
<evidence type="ECO:0000313" key="2">
    <source>
        <dbReference type="Proteomes" id="UP000295706"/>
    </source>
</evidence>
<organism evidence="1 2">
    <name type="scientific">Arundinibacter roseus</name>
    <dbReference type="NCBI Taxonomy" id="2070510"/>
    <lineage>
        <taxon>Bacteria</taxon>
        <taxon>Pseudomonadati</taxon>
        <taxon>Bacteroidota</taxon>
        <taxon>Cytophagia</taxon>
        <taxon>Cytophagales</taxon>
        <taxon>Spirosomataceae</taxon>
        <taxon>Arundinibacter</taxon>
    </lineage>
</organism>
<dbReference type="Pfam" id="PF20329">
    <property type="entry name" value="DUF6624"/>
    <property type="match status" value="1"/>
</dbReference>
<dbReference type="Proteomes" id="UP000295706">
    <property type="component" value="Unassembled WGS sequence"/>
</dbReference>
<name>A0A4R4KIL4_9BACT</name>
<dbReference type="InterPro" id="IPR046732">
    <property type="entry name" value="DUF6624"/>
</dbReference>
<proteinExistence type="predicted"/>
<protein>
    <submittedName>
        <fullName evidence="1">Uncharacterized protein</fullName>
    </submittedName>
</protein>
<dbReference type="OrthoDB" id="2989458at2"/>
<gene>
    <name evidence="1" type="ORF">EZE20_03740</name>
</gene>
<keyword evidence="2" id="KW-1185">Reference proteome</keyword>
<dbReference type="AlphaFoldDB" id="A0A4R4KIL4"/>